<dbReference type="InterPro" id="IPR003439">
    <property type="entry name" value="ABC_transporter-like_ATP-bd"/>
</dbReference>
<dbReference type="AlphaFoldDB" id="A0A6M8UBM6"/>
<evidence type="ECO:0000256" key="4">
    <source>
        <dbReference type="ARBA" id="ARBA00022692"/>
    </source>
</evidence>
<dbReference type="GO" id="GO:0034040">
    <property type="term" value="F:ATPase-coupled lipid transmembrane transporter activity"/>
    <property type="evidence" value="ECO:0007669"/>
    <property type="project" value="TreeGrafter"/>
</dbReference>
<feature type="transmembrane region" description="Helical" evidence="10">
    <location>
        <begin position="118"/>
        <end position="142"/>
    </location>
</feature>
<dbReference type="RefSeq" id="WP_173632172.1">
    <property type="nucleotide sequence ID" value="NZ_CP054212.1"/>
</dbReference>
<feature type="transmembrane region" description="Helical" evidence="10">
    <location>
        <begin position="266"/>
        <end position="286"/>
    </location>
</feature>
<dbReference type="SUPFAM" id="SSF90123">
    <property type="entry name" value="ABC transporter transmembrane region"/>
    <property type="match status" value="1"/>
</dbReference>
<organism evidence="13 14">
    <name type="scientific">Paramixta manurensis</name>
    <dbReference type="NCBI Taxonomy" id="2740817"/>
    <lineage>
        <taxon>Bacteria</taxon>
        <taxon>Pseudomonadati</taxon>
        <taxon>Pseudomonadota</taxon>
        <taxon>Gammaproteobacteria</taxon>
        <taxon>Enterobacterales</taxon>
        <taxon>Erwiniaceae</taxon>
        <taxon>Paramixta</taxon>
    </lineage>
</organism>
<dbReference type="PANTHER" id="PTHR24221">
    <property type="entry name" value="ATP-BINDING CASSETTE SUB-FAMILY B"/>
    <property type="match status" value="1"/>
</dbReference>
<feature type="domain" description="ABC transporter" evidence="11">
    <location>
        <begin position="323"/>
        <end position="535"/>
    </location>
</feature>
<keyword evidence="14" id="KW-1185">Reference proteome</keyword>
<dbReference type="NCBIfam" id="TIGR01194">
    <property type="entry name" value="cyc_pep_trnsptr"/>
    <property type="match status" value="1"/>
</dbReference>
<reference evidence="13 14" key="1">
    <citation type="submission" date="2020-06" db="EMBL/GenBank/DDBJ databases">
        <title>Genome sequence of Paramixta manurensis strain PD-1.</title>
        <authorList>
            <person name="Lee C.W."/>
            <person name="Kim J."/>
        </authorList>
    </citation>
    <scope>NUCLEOTIDE SEQUENCE [LARGE SCALE GENOMIC DNA]</scope>
    <source>
        <strain evidence="13 14">PD-1</strain>
    </source>
</reference>
<sequence>MQMLLYLARHVGWWLLLALVASLISGFSNASLLALINQSLHATSSQLPKLGWHFLLLALLMLSTRMIAETLFMTLGQRAKATLRNEVVERISEASYPALEKIGMSRAISVLTQDLDTIVVFFVNLPNLVIYGAVILGCLVYLGTLSWTILLLALAVIFLGSLGYVLSHSRALQLLRSSRRREDTLIQQFKTLFDGARELKLNPLRRRRFVRGPLAENIESVRQERTRGYVLYALATSWGSVLFFAFIGCVLYLLRGYLPVNPEIMTGYTMVFLYMIVPVEGLLSALPNISSARVALQRIRDVESVLPPEAHQPPVSSPYLHSLTLQGISHHYQGENRDERFTLGPLDLHFSPGEVVFLVGGNGSGKTTLAKVLVGLYPPETGTLTLNGQHITAENLEAYRQHFAVVFNDFYLFDSVDDASARSDEQVNHLLRLLQLDHKVTVNNGQFSTIALSQGQRKRLALLLAWLEDRPFYLFDEWAADQDPTFKAVFYQQLLPLLKAEGKTVLAITHDDRYFPLADRIIKLEFGQLIAETETR</sequence>
<dbReference type="GO" id="GO:0016887">
    <property type="term" value="F:ATP hydrolysis activity"/>
    <property type="evidence" value="ECO:0007669"/>
    <property type="project" value="InterPro"/>
</dbReference>
<comment type="similarity">
    <text evidence="2">Belongs to the ABC transporter superfamily. Drug exporter-2 (TC 3.A.1.117) family.</text>
</comment>
<dbReference type="Gene3D" id="3.40.50.300">
    <property type="entry name" value="P-loop containing nucleotide triphosphate hydrolases"/>
    <property type="match status" value="1"/>
</dbReference>
<dbReference type="Pfam" id="PF00664">
    <property type="entry name" value="ABC_membrane"/>
    <property type="match status" value="1"/>
</dbReference>
<evidence type="ECO:0000256" key="1">
    <source>
        <dbReference type="ARBA" id="ARBA00004651"/>
    </source>
</evidence>
<dbReference type="PROSITE" id="PS00211">
    <property type="entry name" value="ABC_TRANSPORTER_1"/>
    <property type="match status" value="1"/>
</dbReference>
<dbReference type="InterPro" id="IPR003593">
    <property type="entry name" value="AAA+_ATPase"/>
</dbReference>
<dbReference type="InterPro" id="IPR011527">
    <property type="entry name" value="ABC1_TM_dom"/>
</dbReference>
<evidence type="ECO:0000313" key="13">
    <source>
        <dbReference type="EMBL" id="QKJ85040.1"/>
    </source>
</evidence>
<keyword evidence="8 10" id="KW-0472">Membrane</keyword>
<evidence type="ECO:0000256" key="5">
    <source>
        <dbReference type="ARBA" id="ARBA00022741"/>
    </source>
</evidence>
<dbReference type="GO" id="GO:0015833">
    <property type="term" value="P:peptide transport"/>
    <property type="evidence" value="ECO:0007669"/>
    <property type="project" value="InterPro"/>
</dbReference>
<dbReference type="InterPro" id="IPR017871">
    <property type="entry name" value="ABC_transporter-like_CS"/>
</dbReference>
<dbReference type="EMBL" id="CP054212">
    <property type="protein sequence ID" value="QKJ85040.1"/>
    <property type="molecule type" value="Genomic_DNA"/>
</dbReference>
<keyword evidence="5" id="KW-0547">Nucleotide-binding</keyword>
<feature type="transmembrane region" description="Helical" evidence="10">
    <location>
        <begin position="148"/>
        <end position="166"/>
    </location>
</feature>
<accession>A0A6M8UBM6</accession>
<dbReference type="Gene3D" id="1.20.1560.10">
    <property type="entry name" value="ABC transporter type 1, transmembrane domain"/>
    <property type="match status" value="1"/>
</dbReference>
<dbReference type="KEGG" id="pmak:PMPD1_0052"/>
<evidence type="ECO:0000256" key="10">
    <source>
        <dbReference type="SAM" id="Phobius"/>
    </source>
</evidence>
<dbReference type="PROSITE" id="PS50893">
    <property type="entry name" value="ABC_TRANSPORTER_2"/>
    <property type="match status" value="1"/>
</dbReference>
<dbReference type="EC" id="7.6.2.2" evidence="3"/>
<evidence type="ECO:0000313" key="14">
    <source>
        <dbReference type="Proteomes" id="UP000505325"/>
    </source>
</evidence>
<name>A0A6M8UBM6_9GAMM</name>
<dbReference type="InterPro" id="IPR005898">
    <property type="entry name" value="Cyc_pep_transpt_SyrD/YojI"/>
</dbReference>
<evidence type="ECO:0000256" key="2">
    <source>
        <dbReference type="ARBA" id="ARBA00006526"/>
    </source>
</evidence>
<evidence type="ECO:0000256" key="8">
    <source>
        <dbReference type="ARBA" id="ARBA00023136"/>
    </source>
</evidence>
<dbReference type="Proteomes" id="UP000505325">
    <property type="component" value="Chromosome"/>
</dbReference>
<feature type="transmembrane region" description="Helical" evidence="10">
    <location>
        <begin position="229"/>
        <end position="254"/>
    </location>
</feature>
<feature type="transmembrane region" description="Helical" evidence="10">
    <location>
        <begin position="50"/>
        <end position="68"/>
    </location>
</feature>
<evidence type="ECO:0000256" key="9">
    <source>
        <dbReference type="ARBA" id="ARBA00034018"/>
    </source>
</evidence>
<evidence type="ECO:0000259" key="12">
    <source>
        <dbReference type="PROSITE" id="PS50929"/>
    </source>
</evidence>
<dbReference type="SMART" id="SM00382">
    <property type="entry name" value="AAA"/>
    <property type="match status" value="1"/>
</dbReference>
<comment type="subcellular location">
    <subcellularLocation>
        <location evidence="1">Cell membrane</location>
        <topology evidence="1">Multi-pass membrane protein</topology>
    </subcellularLocation>
</comment>
<dbReference type="GO" id="GO:0008559">
    <property type="term" value="F:ABC-type xenobiotic transporter activity"/>
    <property type="evidence" value="ECO:0007669"/>
    <property type="project" value="UniProtKB-EC"/>
</dbReference>
<dbReference type="GO" id="GO:0005524">
    <property type="term" value="F:ATP binding"/>
    <property type="evidence" value="ECO:0007669"/>
    <property type="project" value="UniProtKB-KW"/>
</dbReference>
<evidence type="ECO:0000256" key="7">
    <source>
        <dbReference type="ARBA" id="ARBA00022989"/>
    </source>
</evidence>
<dbReference type="SUPFAM" id="SSF52540">
    <property type="entry name" value="P-loop containing nucleoside triphosphate hydrolases"/>
    <property type="match status" value="1"/>
</dbReference>
<keyword evidence="6 13" id="KW-0067">ATP-binding</keyword>
<evidence type="ECO:0000256" key="3">
    <source>
        <dbReference type="ARBA" id="ARBA00012191"/>
    </source>
</evidence>
<keyword evidence="4 10" id="KW-0812">Transmembrane</keyword>
<dbReference type="GO" id="GO:0005886">
    <property type="term" value="C:plasma membrane"/>
    <property type="evidence" value="ECO:0007669"/>
    <property type="project" value="UniProtKB-SubCell"/>
</dbReference>
<proteinExistence type="inferred from homology"/>
<feature type="domain" description="ABC transmembrane type-1" evidence="12">
    <location>
        <begin position="15"/>
        <end position="291"/>
    </location>
</feature>
<comment type="catalytic activity">
    <reaction evidence="9">
        <text>ATP + H2O + xenobioticSide 1 = ADP + phosphate + xenobioticSide 2.</text>
        <dbReference type="EC" id="7.6.2.2"/>
    </reaction>
</comment>
<dbReference type="GO" id="GO:1904680">
    <property type="term" value="F:peptide transmembrane transporter activity"/>
    <property type="evidence" value="ECO:0007669"/>
    <property type="project" value="InterPro"/>
</dbReference>
<evidence type="ECO:0000259" key="11">
    <source>
        <dbReference type="PROSITE" id="PS50893"/>
    </source>
</evidence>
<dbReference type="Pfam" id="PF00005">
    <property type="entry name" value="ABC_tran"/>
    <property type="match status" value="1"/>
</dbReference>
<protein>
    <recommendedName>
        <fullName evidence="3">ABC-type xenobiotic transporter</fullName>
        <ecNumber evidence="3">7.6.2.2</ecNumber>
    </recommendedName>
</protein>
<keyword evidence="7 10" id="KW-1133">Transmembrane helix</keyword>
<dbReference type="InterPro" id="IPR039421">
    <property type="entry name" value="Type_1_exporter"/>
</dbReference>
<dbReference type="InterPro" id="IPR027417">
    <property type="entry name" value="P-loop_NTPase"/>
</dbReference>
<evidence type="ECO:0000256" key="6">
    <source>
        <dbReference type="ARBA" id="ARBA00022840"/>
    </source>
</evidence>
<dbReference type="InterPro" id="IPR036640">
    <property type="entry name" value="ABC1_TM_sf"/>
</dbReference>
<dbReference type="CDD" id="cd03228">
    <property type="entry name" value="ABCC_MRP_Like"/>
    <property type="match status" value="1"/>
</dbReference>
<dbReference type="PROSITE" id="PS50929">
    <property type="entry name" value="ABC_TM1F"/>
    <property type="match status" value="1"/>
</dbReference>
<gene>
    <name evidence="13" type="ORF">PMPD1_0052</name>
</gene>
<dbReference type="PANTHER" id="PTHR24221:SF233">
    <property type="entry name" value="ATP-BINDING_PERMEASE FUSION ABC TRANSPORTER-RELATED"/>
    <property type="match status" value="1"/>
</dbReference>